<evidence type="ECO:0000313" key="1">
    <source>
        <dbReference type="EMBL" id="KAK3793783.1"/>
    </source>
</evidence>
<comment type="caution">
    <text evidence="1">The sequence shown here is derived from an EMBL/GenBank/DDBJ whole genome shotgun (WGS) entry which is preliminary data.</text>
</comment>
<proteinExistence type="predicted"/>
<gene>
    <name evidence="1" type="ORF">RRG08_061918</name>
</gene>
<dbReference type="AlphaFoldDB" id="A0AAE1E5P2"/>
<evidence type="ECO:0000313" key="2">
    <source>
        <dbReference type="Proteomes" id="UP001283361"/>
    </source>
</evidence>
<dbReference type="EMBL" id="JAWDGP010001176">
    <property type="protein sequence ID" value="KAK3793783.1"/>
    <property type="molecule type" value="Genomic_DNA"/>
</dbReference>
<keyword evidence="2" id="KW-1185">Reference proteome</keyword>
<organism evidence="1 2">
    <name type="scientific">Elysia crispata</name>
    <name type="common">lettuce slug</name>
    <dbReference type="NCBI Taxonomy" id="231223"/>
    <lineage>
        <taxon>Eukaryota</taxon>
        <taxon>Metazoa</taxon>
        <taxon>Spiralia</taxon>
        <taxon>Lophotrochozoa</taxon>
        <taxon>Mollusca</taxon>
        <taxon>Gastropoda</taxon>
        <taxon>Heterobranchia</taxon>
        <taxon>Euthyneura</taxon>
        <taxon>Panpulmonata</taxon>
        <taxon>Sacoglossa</taxon>
        <taxon>Placobranchoidea</taxon>
        <taxon>Plakobranchidae</taxon>
        <taxon>Elysia</taxon>
    </lineage>
</organism>
<dbReference type="Proteomes" id="UP001283361">
    <property type="component" value="Unassembled WGS sequence"/>
</dbReference>
<name>A0AAE1E5P2_9GAST</name>
<protein>
    <submittedName>
        <fullName evidence="1">Uncharacterized protein</fullName>
    </submittedName>
</protein>
<reference evidence="1" key="1">
    <citation type="journal article" date="2023" name="G3 (Bethesda)">
        <title>A reference genome for the long-term kleptoplast-retaining sea slug Elysia crispata morphotype clarki.</title>
        <authorList>
            <person name="Eastman K.E."/>
            <person name="Pendleton A.L."/>
            <person name="Shaikh M.A."/>
            <person name="Suttiyut T."/>
            <person name="Ogas R."/>
            <person name="Tomko P."/>
            <person name="Gavelis G."/>
            <person name="Widhalm J.R."/>
            <person name="Wisecaver J.H."/>
        </authorList>
    </citation>
    <scope>NUCLEOTIDE SEQUENCE</scope>
    <source>
        <strain evidence="1">ECLA1</strain>
    </source>
</reference>
<sequence length="60" mass="6685">MILADESEHQRMVSTCPQTWPVRIVSLIASESQVYRLSRAIGRYILSGMDLSPDLASSDC</sequence>
<accession>A0AAE1E5P2</accession>